<keyword evidence="2" id="KW-1185">Reference proteome</keyword>
<gene>
    <name evidence="1" type="ORF">jaqu_25900</name>
</gene>
<evidence type="ECO:0008006" key="3">
    <source>
        <dbReference type="Google" id="ProtNLM"/>
    </source>
</evidence>
<accession>A0A0D1D6Y6</accession>
<dbReference type="RefSeq" id="WP_043919387.1">
    <property type="nucleotide sequence ID" value="NZ_FZPF01000014.1"/>
</dbReference>
<sequence>MSDFWSRRREAVAAEAEVETRAAREAQVKAEIARLEDMDEAEALDALDLPVPESLKAGDEVTAFLREGVPELIRRRALRQLWKVNPALANLDGLVDYGEDFTDAATVVENLSTAYQVGKGMAAHVMELARQAEDEEDAAPDAPADVMQDITEDEVRPAVTATDEPLAAEPETVAVAEPVAAAPRRMAFTFPGDAA</sequence>
<proteinExistence type="predicted"/>
<evidence type="ECO:0000313" key="1">
    <source>
        <dbReference type="EMBL" id="KIT15713.1"/>
    </source>
</evidence>
<dbReference type="Pfam" id="PF11748">
    <property type="entry name" value="DUF3306"/>
    <property type="match status" value="1"/>
</dbReference>
<organism evidence="1 2">
    <name type="scientific">Jannaschia aquimarina</name>
    <dbReference type="NCBI Taxonomy" id="935700"/>
    <lineage>
        <taxon>Bacteria</taxon>
        <taxon>Pseudomonadati</taxon>
        <taxon>Pseudomonadota</taxon>
        <taxon>Alphaproteobacteria</taxon>
        <taxon>Rhodobacterales</taxon>
        <taxon>Roseobacteraceae</taxon>
        <taxon>Jannaschia</taxon>
    </lineage>
</organism>
<comment type="caution">
    <text evidence="1">The sequence shown here is derived from an EMBL/GenBank/DDBJ whole genome shotgun (WGS) entry which is preliminary data.</text>
</comment>
<dbReference type="InterPro" id="IPR021735">
    <property type="entry name" value="DUF3306"/>
</dbReference>
<reference evidence="1 2" key="1">
    <citation type="submission" date="2015-02" db="EMBL/GenBank/DDBJ databases">
        <title>Genome Sequence of Jannaschia aquimarina DSM28248, a member of the Roseobacter clade.</title>
        <authorList>
            <person name="Voget S."/>
            <person name="Daniel R."/>
        </authorList>
    </citation>
    <scope>NUCLEOTIDE SEQUENCE [LARGE SCALE GENOMIC DNA]</scope>
    <source>
        <strain evidence="1 2">GSW-M26</strain>
    </source>
</reference>
<evidence type="ECO:0000313" key="2">
    <source>
        <dbReference type="Proteomes" id="UP000032232"/>
    </source>
</evidence>
<dbReference type="PATRIC" id="fig|935700.4.peg.2672"/>
<dbReference type="STRING" id="935700.jaqu_25900"/>
<dbReference type="Proteomes" id="UP000032232">
    <property type="component" value="Unassembled WGS sequence"/>
</dbReference>
<dbReference type="AlphaFoldDB" id="A0A0D1D6Y6"/>
<dbReference type="OrthoDB" id="8100830at2"/>
<protein>
    <recommendedName>
        <fullName evidence="3">DUF3306 domain-containing protein</fullName>
    </recommendedName>
</protein>
<dbReference type="EMBL" id="JYFE01000046">
    <property type="protein sequence ID" value="KIT15713.1"/>
    <property type="molecule type" value="Genomic_DNA"/>
</dbReference>
<name>A0A0D1D6Y6_9RHOB</name>